<protein>
    <recommendedName>
        <fullName evidence="1">FAD-binding domain-containing protein</fullName>
    </recommendedName>
</protein>
<dbReference type="PROSITE" id="PS51257">
    <property type="entry name" value="PROKAR_LIPOPROTEIN"/>
    <property type="match status" value="1"/>
</dbReference>
<dbReference type="SUPFAM" id="SSF51905">
    <property type="entry name" value="FAD/NAD(P)-binding domain"/>
    <property type="match status" value="1"/>
</dbReference>
<comment type="caution">
    <text evidence="2">The sequence shown here is derived from an EMBL/GenBank/DDBJ whole genome shotgun (WGS) entry which is preliminary data.</text>
</comment>
<accession>A0A8J5GQA3</accession>
<reference evidence="2 3" key="1">
    <citation type="submission" date="2020-08" db="EMBL/GenBank/DDBJ databases">
        <title>Plant Genome Project.</title>
        <authorList>
            <person name="Zhang R.-G."/>
        </authorList>
    </citation>
    <scope>NUCLEOTIDE SEQUENCE [LARGE SCALE GENOMIC DNA]</scope>
    <source>
        <tissue evidence="2">Rhizome</tissue>
    </source>
</reference>
<dbReference type="GO" id="GO:0071949">
    <property type="term" value="F:FAD binding"/>
    <property type="evidence" value="ECO:0007669"/>
    <property type="project" value="InterPro"/>
</dbReference>
<evidence type="ECO:0000313" key="3">
    <source>
        <dbReference type="Proteomes" id="UP000734854"/>
    </source>
</evidence>
<dbReference type="Gene3D" id="3.50.50.60">
    <property type="entry name" value="FAD/NAD(P)-binding domain"/>
    <property type="match status" value="1"/>
</dbReference>
<dbReference type="PRINTS" id="PR00420">
    <property type="entry name" value="RNGMNOXGNASE"/>
</dbReference>
<gene>
    <name evidence="2" type="ORF">ZIOFF_029913</name>
</gene>
<dbReference type="Pfam" id="PF01494">
    <property type="entry name" value="FAD_binding_3"/>
    <property type="match status" value="1"/>
</dbReference>
<dbReference type="PANTHER" id="PTHR47469:SF2">
    <property type="entry name" value="OS06G0597600 PROTEIN"/>
    <property type="match status" value="1"/>
</dbReference>
<feature type="domain" description="FAD-binding" evidence="1">
    <location>
        <begin position="332"/>
        <end position="395"/>
    </location>
</feature>
<evidence type="ECO:0000313" key="2">
    <source>
        <dbReference type="EMBL" id="KAG6511835.1"/>
    </source>
</evidence>
<dbReference type="Proteomes" id="UP000734854">
    <property type="component" value="Unassembled WGS sequence"/>
</dbReference>
<organism evidence="2 3">
    <name type="scientific">Zingiber officinale</name>
    <name type="common">Ginger</name>
    <name type="synonym">Amomum zingiber</name>
    <dbReference type="NCBI Taxonomy" id="94328"/>
    <lineage>
        <taxon>Eukaryota</taxon>
        <taxon>Viridiplantae</taxon>
        <taxon>Streptophyta</taxon>
        <taxon>Embryophyta</taxon>
        <taxon>Tracheophyta</taxon>
        <taxon>Spermatophyta</taxon>
        <taxon>Magnoliopsida</taxon>
        <taxon>Liliopsida</taxon>
        <taxon>Zingiberales</taxon>
        <taxon>Zingiberaceae</taxon>
        <taxon>Zingiber</taxon>
    </lineage>
</organism>
<dbReference type="EMBL" id="JACMSC010000008">
    <property type="protein sequence ID" value="KAG6511835.1"/>
    <property type="molecule type" value="Genomic_DNA"/>
</dbReference>
<sequence length="456" mass="50882">MEAPKPQAVVVGGSIAGLSCAHALISAGWRVTVFEKSASPPDGSPTGAGLCLDPQSLRFLSRWISDPHLHDVTSPLSIDLVRSLFPSRSSLLFQPVLEYSPILLCVMQNRLTDSGTKDSRTLTRDEDFDFRAAHWADLHSILLRTLPLGTVLWGHQFMSFEVSDGRSSVVTKARVLRTDEIIGIASDLVVAADGCLSSIRRQLFPNSKLRYSGYYAWRGILDFSGRENDDIILGIRQSYPDLADCLYFDLALATHCVLYELKGHRLNWLWYINGPEPERKESSLTVKVSDSMIETMHEEADKVWVPELARVMKETKEPFINIIYDSDPLPKLFRDNVVLVGDAAHPTTPHGLRSTNMSIQDAAVLGCCLKKWGLENLSSALEEYQSIRLPVISKQVLHARKLGRIKQGLALNCGRTFDPTTARQEECLQLQQRSMPYFEGVPITFDITLPSEQIGS</sequence>
<keyword evidence="3" id="KW-1185">Reference proteome</keyword>
<proteinExistence type="predicted"/>
<dbReference type="PANTHER" id="PTHR47469">
    <property type="entry name" value="MONOOXYGENASE-LIKE"/>
    <property type="match status" value="1"/>
</dbReference>
<name>A0A8J5GQA3_ZINOF</name>
<dbReference type="AlphaFoldDB" id="A0A8J5GQA3"/>
<dbReference type="InterPro" id="IPR036188">
    <property type="entry name" value="FAD/NAD-bd_sf"/>
</dbReference>
<dbReference type="SUPFAM" id="SSF54373">
    <property type="entry name" value="FAD-linked reductases, C-terminal domain"/>
    <property type="match status" value="1"/>
</dbReference>
<dbReference type="Pfam" id="PF13450">
    <property type="entry name" value="NAD_binding_8"/>
    <property type="match status" value="1"/>
</dbReference>
<dbReference type="InterPro" id="IPR053212">
    <property type="entry name" value="DHP_3-monooxygenase"/>
</dbReference>
<evidence type="ECO:0000259" key="1">
    <source>
        <dbReference type="Pfam" id="PF01494"/>
    </source>
</evidence>
<dbReference type="InterPro" id="IPR002938">
    <property type="entry name" value="FAD-bd"/>
</dbReference>